<sequence>MIIDLQNTSSREISAELTKARRGAGASGLVLTLIISTTDEHFDAAIEAARASATAHPSRVIVVTHVDDDQARLDAKIQVGDGLPGDLVVLRLHGPLQQHADSILLPILLPDSPTIAWWPNEGPDDLAADPIGQLADRRITDAAGCQDPQQALLNRARHHAAGDTDLTWTRLTRWRALLVAAVDQVQADVTAAKVVSAPDNAPATLLAAWLSVKLGVPVERVDGARVGVSEVRLTTTEGDIIIERPANGTANYSVPGQPPRKVALRRRPLTDLLTEELERMDPDEVFESTVAYLLASSERA</sequence>
<evidence type="ECO:0000259" key="2">
    <source>
        <dbReference type="Pfam" id="PF20171"/>
    </source>
</evidence>
<dbReference type="AlphaFoldDB" id="A0A1G9LLK6"/>
<gene>
    <name evidence="3" type="ORF">SAMN04488242_2160</name>
</gene>
<dbReference type="PANTHER" id="PTHR38658">
    <property type="entry name" value="OXPP CYCLE PROTEIN OPCA-RELATED"/>
    <property type="match status" value="1"/>
</dbReference>
<keyword evidence="4" id="KW-1185">Reference proteome</keyword>
<dbReference type="Proteomes" id="UP000199475">
    <property type="component" value="Unassembled WGS sequence"/>
</dbReference>
<dbReference type="RefSeq" id="WP_093252000.1">
    <property type="nucleotide sequence ID" value="NZ_FNGP01000004.1"/>
</dbReference>
<name>A0A1G9LLK6_9ACTN</name>
<dbReference type="InterPro" id="IPR046802">
    <property type="entry name" value="OpcA_G6PD_C"/>
</dbReference>
<protein>
    <submittedName>
        <fullName evidence="3">Glucose-6-phosphate dehydrogenase assembly protein OpcA</fullName>
    </submittedName>
</protein>
<dbReference type="Pfam" id="PF10128">
    <property type="entry name" value="OpcA_G6PD_assem"/>
    <property type="match status" value="1"/>
</dbReference>
<evidence type="ECO:0000313" key="4">
    <source>
        <dbReference type="Proteomes" id="UP000199475"/>
    </source>
</evidence>
<dbReference type="InterPro" id="IPR046801">
    <property type="entry name" value="OpcA_G6PD_N"/>
</dbReference>
<dbReference type="EMBL" id="FNGP01000004">
    <property type="protein sequence ID" value="SDL62776.1"/>
    <property type="molecule type" value="Genomic_DNA"/>
</dbReference>
<accession>A0A1G9LLK6</accession>
<evidence type="ECO:0000259" key="1">
    <source>
        <dbReference type="Pfam" id="PF10128"/>
    </source>
</evidence>
<feature type="domain" description="Glucose-6-phosphate dehydrogenase assembly protein OpcA N-terminal" evidence="1">
    <location>
        <begin position="50"/>
        <end position="156"/>
    </location>
</feature>
<evidence type="ECO:0000313" key="3">
    <source>
        <dbReference type="EMBL" id="SDL62776.1"/>
    </source>
</evidence>
<dbReference type="Pfam" id="PF20171">
    <property type="entry name" value="OpcA_G6PD_C"/>
    <property type="match status" value="1"/>
</dbReference>
<dbReference type="InterPro" id="IPR004555">
    <property type="entry name" value="G6PDH_assembly_OpcA"/>
</dbReference>
<proteinExistence type="predicted"/>
<organism evidence="3 4">
    <name type="scientific">Tessaracoccus oleiagri</name>
    <dbReference type="NCBI Taxonomy" id="686624"/>
    <lineage>
        <taxon>Bacteria</taxon>
        <taxon>Bacillati</taxon>
        <taxon>Actinomycetota</taxon>
        <taxon>Actinomycetes</taxon>
        <taxon>Propionibacteriales</taxon>
        <taxon>Propionibacteriaceae</taxon>
        <taxon>Tessaracoccus</taxon>
    </lineage>
</organism>
<dbReference type="STRING" id="686624.SAMN04488242_2160"/>
<reference evidence="3 4" key="1">
    <citation type="submission" date="2016-10" db="EMBL/GenBank/DDBJ databases">
        <authorList>
            <person name="de Groot N.N."/>
        </authorList>
    </citation>
    <scope>NUCLEOTIDE SEQUENCE [LARGE SCALE GENOMIC DNA]</scope>
    <source>
        <strain evidence="3 4">CGMCC 1.9159</strain>
    </source>
</reference>
<dbReference type="OrthoDB" id="128564at2"/>
<feature type="domain" description="Glucose-6-phosphate dehydrogenase assembly protein OpcA C-terminal" evidence="2">
    <location>
        <begin position="162"/>
        <end position="289"/>
    </location>
</feature>
<dbReference type="PANTHER" id="PTHR38658:SF1">
    <property type="entry name" value="OXPP CYCLE PROTEIN OPCA-RELATED"/>
    <property type="match status" value="1"/>
</dbReference>